<reference evidence="2" key="1">
    <citation type="submission" date="2019-08" db="EMBL/GenBank/DDBJ databases">
        <authorList>
            <person name="Kucharzyk K."/>
            <person name="Murdoch R.W."/>
            <person name="Higgins S."/>
            <person name="Loffler F."/>
        </authorList>
    </citation>
    <scope>NUCLEOTIDE SEQUENCE</scope>
</reference>
<dbReference type="EMBL" id="VSSQ01009732">
    <property type="protein sequence ID" value="MPM42437.1"/>
    <property type="molecule type" value="Genomic_DNA"/>
</dbReference>
<accession>A0A644ZNY1</accession>
<evidence type="ECO:0000313" key="2">
    <source>
        <dbReference type="EMBL" id="MPM42437.1"/>
    </source>
</evidence>
<protein>
    <submittedName>
        <fullName evidence="2">Uncharacterized protein</fullName>
    </submittedName>
</protein>
<sequence length="106" mass="12216">MRAQQIETFQHKDQIFEHKQKPQVGDQSADYRQAHRLFASEAQISPKTKTVIEEDGAHHDQNEPRLSPGIKKQGGQQQQPVLRRTVLPEKTIIEKEHDGKKGKEKN</sequence>
<comment type="caution">
    <text evidence="2">The sequence shown here is derived from an EMBL/GenBank/DDBJ whole genome shotgun (WGS) entry which is preliminary data.</text>
</comment>
<dbReference type="AlphaFoldDB" id="A0A644ZNY1"/>
<feature type="region of interest" description="Disordered" evidence="1">
    <location>
        <begin position="53"/>
        <end position="106"/>
    </location>
</feature>
<gene>
    <name evidence="2" type="ORF">SDC9_89102</name>
</gene>
<name>A0A644ZNY1_9ZZZZ</name>
<evidence type="ECO:0000256" key="1">
    <source>
        <dbReference type="SAM" id="MobiDB-lite"/>
    </source>
</evidence>
<feature type="compositionally biased region" description="Basic and acidic residues" evidence="1">
    <location>
        <begin position="91"/>
        <end position="106"/>
    </location>
</feature>
<organism evidence="2">
    <name type="scientific">bioreactor metagenome</name>
    <dbReference type="NCBI Taxonomy" id="1076179"/>
    <lineage>
        <taxon>unclassified sequences</taxon>
        <taxon>metagenomes</taxon>
        <taxon>ecological metagenomes</taxon>
    </lineage>
</organism>
<feature type="compositionally biased region" description="Basic and acidic residues" evidence="1">
    <location>
        <begin position="53"/>
        <end position="63"/>
    </location>
</feature>
<proteinExistence type="predicted"/>